<dbReference type="InterPro" id="IPR019106">
    <property type="entry name" value="T4SS_TrbC"/>
</dbReference>
<dbReference type="EMBL" id="CP014168">
    <property type="protein sequence ID" value="AOH85825.1"/>
    <property type="molecule type" value="Genomic_DNA"/>
</dbReference>
<evidence type="ECO:0000256" key="2">
    <source>
        <dbReference type="SAM" id="SignalP"/>
    </source>
</evidence>
<feature type="compositionally biased region" description="Basic and acidic residues" evidence="1">
    <location>
        <begin position="50"/>
        <end position="63"/>
    </location>
</feature>
<proteinExistence type="predicted"/>
<evidence type="ECO:0000313" key="3">
    <source>
        <dbReference type="EMBL" id="AOH85825.1"/>
    </source>
</evidence>
<feature type="chain" id="PRO_5008556482" evidence="2">
    <location>
        <begin position="26"/>
        <end position="293"/>
    </location>
</feature>
<gene>
    <name evidence="3" type="ORF">AWL63_19585</name>
</gene>
<keyword evidence="2" id="KW-0732">Signal</keyword>
<keyword evidence="4" id="KW-1185">Reference proteome</keyword>
<dbReference type="KEGG" id="span:AWL63_19585"/>
<dbReference type="STRING" id="1560345.AWL63_19585"/>
<name>A0A1B3ZEH4_9SPHN</name>
<reference evidence="3 4" key="1">
    <citation type="submission" date="2016-01" db="EMBL/GenBank/DDBJ databases">
        <title>Complete genome and mega plasmid sequence of Sphingomonas panacis DCY99 elicits systemic resistance in rice to Xanthomonas oryzae.</title>
        <authorList>
            <person name="Kim Y.J."/>
            <person name="Yang D.C."/>
            <person name="Sing P."/>
        </authorList>
    </citation>
    <scope>NUCLEOTIDE SEQUENCE [LARGE SCALE GENOMIC DNA]</scope>
    <source>
        <strain evidence="3 4">DCY99</strain>
    </source>
</reference>
<feature type="region of interest" description="Disordered" evidence="1">
    <location>
        <begin position="29"/>
        <end position="81"/>
    </location>
</feature>
<sequence length="293" mass="31310">MRISKPSIRNAALLALMGAATAALAQDAAPDARSGSGRQSTADQGQISMDRLKNAVARAKDTGGRMPDPQLPRTDNPADRRRAFEGLRERVPMPEMEARARAAQAKGEANLAAERERQAKALRQALGLEPAEEQALAKSAPAVAAKGWVPVLFVSSSMPIPTLRSYAAQLERAHGVMAFRGVPGGLKRMGPMAKLTAQILRLDPGCEGPNCVMRDVQLIVDPIVFRQHGITQVPALAMLPGDPTQAYCERDDDSPRAAHVVFGDSALSGMLEEYARLGGKEEVSHAQALLLAR</sequence>
<evidence type="ECO:0000313" key="4">
    <source>
        <dbReference type="Proteomes" id="UP000094256"/>
    </source>
</evidence>
<dbReference type="Proteomes" id="UP000094256">
    <property type="component" value="Chromosome"/>
</dbReference>
<dbReference type="Pfam" id="PF09673">
    <property type="entry name" value="TrbC_Ftype"/>
    <property type="match status" value="1"/>
</dbReference>
<accession>A0A1B3ZEH4</accession>
<feature type="signal peptide" evidence="2">
    <location>
        <begin position="1"/>
        <end position="25"/>
    </location>
</feature>
<organism evidence="3 4">
    <name type="scientific">Sphingomonas panacis</name>
    <dbReference type="NCBI Taxonomy" id="1560345"/>
    <lineage>
        <taxon>Bacteria</taxon>
        <taxon>Pseudomonadati</taxon>
        <taxon>Pseudomonadota</taxon>
        <taxon>Alphaproteobacteria</taxon>
        <taxon>Sphingomonadales</taxon>
        <taxon>Sphingomonadaceae</taxon>
        <taxon>Sphingomonas</taxon>
    </lineage>
</organism>
<dbReference type="RefSeq" id="WP_069206354.1">
    <property type="nucleotide sequence ID" value="NZ_CP014168.1"/>
</dbReference>
<feature type="compositionally biased region" description="Polar residues" evidence="1">
    <location>
        <begin position="36"/>
        <end position="47"/>
    </location>
</feature>
<protein>
    <submittedName>
        <fullName evidence="3">Conjugal transfer protein TrbC</fullName>
    </submittedName>
</protein>
<evidence type="ECO:0000256" key="1">
    <source>
        <dbReference type="SAM" id="MobiDB-lite"/>
    </source>
</evidence>
<dbReference type="AlphaFoldDB" id="A0A1B3ZEH4"/>